<protein>
    <submittedName>
        <fullName evidence="2">Uncharacterized protein</fullName>
    </submittedName>
</protein>
<dbReference type="KEGG" id="smo:SELMODRAFT_404776"/>
<dbReference type="InParanoid" id="D8QWD0"/>
<dbReference type="Proteomes" id="UP000001514">
    <property type="component" value="Unassembled WGS sequence"/>
</dbReference>
<dbReference type="PANTHER" id="PTHR37222">
    <property type="entry name" value="OS02G0718000 PROTEIN"/>
    <property type="match status" value="1"/>
</dbReference>
<evidence type="ECO:0000313" key="2">
    <source>
        <dbReference type="EMBL" id="EFJ36210.1"/>
    </source>
</evidence>
<reference evidence="2 3" key="1">
    <citation type="journal article" date="2011" name="Science">
        <title>The Selaginella genome identifies genetic changes associated with the evolution of vascular plants.</title>
        <authorList>
            <person name="Banks J.A."/>
            <person name="Nishiyama T."/>
            <person name="Hasebe M."/>
            <person name="Bowman J.L."/>
            <person name="Gribskov M."/>
            <person name="dePamphilis C."/>
            <person name="Albert V.A."/>
            <person name="Aono N."/>
            <person name="Aoyama T."/>
            <person name="Ambrose B.A."/>
            <person name="Ashton N.W."/>
            <person name="Axtell M.J."/>
            <person name="Barker E."/>
            <person name="Barker M.S."/>
            <person name="Bennetzen J.L."/>
            <person name="Bonawitz N.D."/>
            <person name="Chapple C."/>
            <person name="Cheng C."/>
            <person name="Correa L.G."/>
            <person name="Dacre M."/>
            <person name="DeBarry J."/>
            <person name="Dreyer I."/>
            <person name="Elias M."/>
            <person name="Engstrom E.M."/>
            <person name="Estelle M."/>
            <person name="Feng L."/>
            <person name="Finet C."/>
            <person name="Floyd S.K."/>
            <person name="Frommer W.B."/>
            <person name="Fujita T."/>
            <person name="Gramzow L."/>
            <person name="Gutensohn M."/>
            <person name="Harholt J."/>
            <person name="Hattori M."/>
            <person name="Heyl A."/>
            <person name="Hirai T."/>
            <person name="Hiwatashi Y."/>
            <person name="Ishikawa M."/>
            <person name="Iwata M."/>
            <person name="Karol K.G."/>
            <person name="Koehler B."/>
            <person name="Kolukisaoglu U."/>
            <person name="Kubo M."/>
            <person name="Kurata T."/>
            <person name="Lalonde S."/>
            <person name="Li K."/>
            <person name="Li Y."/>
            <person name="Litt A."/>
            <person name="Lyons E."/>
            <person name="Manning G."/>
            <person name="Maruyama T."/>
            <person name="Michael T.P."/>
            <person name="Mikami K."/>
            <person name="Miyazaki S."/>
            <person name="Morinaga S."/>
            <person name="Murata T."/>
            <person name="Mueller-Roeber B."/>
            <person name="Nelson D.R."/>
            <person name="Obara M."/>
            <person name="Oguri Y."/>
            <person name="Olmstead R.G."/>
            <person name="Onodera N."/>
            <person name="Petersen B.L."/>
            <person name="Pils B."/>
            <person name="Prigge M."/>
            <person name="Rensing S.A."/>
            <person name="Riano-Pachon D.M."/>
            <person name="Roberts A.W."/>
            <person name="Sato Y."/>
            <person name="Scheller H.V."/>
            <person name="Schulz B."/>
            <person name="Schulz C."/>
            <person name="Shakirov E.V."/>
            <person name="Shibagaki N."/>
            <person name="Shinohara N."/>
            <person name="Shippen D.E."/>
            <person name="Soerensen I."/>
            <person name="Sotooka R."/>
            <person name="Sugimoto N."/>
            <person name="Sugita M."/>
            <person name="Sumikawa N."/>
            <person name="Tanurdzic M."/>
            <person name="Theissen G."/>
            <person name="Ulvskov P."/>
            <person name="Wakazuki S."/>
            <person name="Weng J.K."/>
            <person name="Willats W.W."/>
            <person name="Wipf D."/>
            <person name="Wolf P.G."/>
            <person name="Yang L."/>
            <person name="Zimmer A.D."/>
            <person name="Zhu Q."/>
            <person name="Mitros T."/>
            <person name="Hellsten U."/>
            <person name="Loque D."/>
            <person name="Otillar R."/>
            <person name="Salamov A."/>
            <person name="Schmutz J."/>
            <person name="Shapiro H."/>
            <person name="Lindquist E."/>
            <person name="Lucas S."/>
            <person name="Rokhsar D."/>
            <person name="Grigoriev I.V."/>
        </authorList>
    </citation>
    <scope>NUCLEOTIDE SEQUENCE [LARGE SCALE GENOMIC DNA]</scope>
</reference>
<dbReference type="PANTHER" id="PTHR37222:SF1">
    <property type="entry name" value="OS02G0718000 PROTEIN"/>
    <property type="match status" value="1"/>
</dbReference>
<accession>D8QWD0</accession>
<proteinExistence type="predicted"/>
<gene>
    <name evidence="2" type="ORF">SELMODRAFT_404776</name>
</gene>
<dbReference type="HOGENOM" id="CLU_350597_0_0_1"/>
<name>D8QWD0_SELML</name>
<feature type="chain" id="PRO_5003121287" evidence="1">
    <location>
        <begin position="18"/>
        <end position="733"/>
    </location>
</feature>
<dbReference type="Gramene" id="EFJ36210">
    <property type="protein sequence ID" value="EFJ36210"/>
    <property type="gene ID" value="SELMODRAFT_404776"/>
</dbReference>
<keyword evidence="1" id="KW-0732">Signal</keyword>
<dbReference type="EMBL" id="GL377567">
    <property type="protein sequence ID" value="EFJ36210.1"/>
    <property type="molecule type" value="Genomic_DNA"/>
</dbReference>
<dbReference type="AlphaFoldDB" id="D8QWD0"/>
<keyword evidence="3" id="KW-1185">Reference proteome</keyword>
<evidence type="ECO:0000313" key="3">
    <source>
        <dbReference type="Proteomes" id="UP000001514"/>
    </source>
</evidence>
<evidence type="ECO:0000256" key="1">
    <source>
        <dbReference type="SAM" id="SignalP"/>
    </source>
</evidence>
<organism evidence="3">
    <name type="scientific">Selaginella moellendorffii</name>
    <name type="common">Spikemoss</name>
    <dbReference type="NCBI Taxonomy" id="88036"/>
    <lineage>
        <taxon>Eukaryota</taxon>
        <taxon>Viridiplantae</taxon>
        <taxon>Streptophyta</taxon>
        <taxon>Embryophyta</taxon>
        <taxon>Tracheophyta</taxon>
        <taxon>Lycopodiopsida</taxon>
        <taxon>Selaginellales</taxon>
        <taxon>Selaginellaceae</taxon>
        <taxon>Selaginella</taxon>
    </lineage>
</organism>
<sequence>MAAPLWILLWLLKPISNTCFVLNVAVPHEIGGYGPSFALPELTSSDMASLDCFLEGKAGIPRYRDTNIPRFGDRPSLLLHGLLAHDTENFDKFVSRGSRFLLVPGTSGAGKTRTLYAHLAKNFGFYFISNDLGNGGSADLREVIGILATYLGADQVKNYTITTFMVTVLLLVRIVVFLYCKGKDITPEKWLMLQVGCQRLEQDMKPLKLDPFAACTRLALGRYGPVLHGSLVGIAGLLGQAKNALSKLLGGQQLPLLVVDEAQELVKLYAGQFRTNIEPFKDRPLAKPVLETLLYPGNESPIHHVVYAGTGFLLSFSRLEFNNSVGKPFVKDDVYEGLGSWTDWKQMAAYSCCILGTAWDAEAQETVKNEIFPYFRGRFRPFATLLEEVIRRGKHIRWVWNDVFIGLTARQGIPGIQKSYYRILAEVASGRRGLLGEVDIHFFVDLLLKVTVQYFYFGWSFTCPVYGDEQENDLPLTLLEVAIGRVYGKQMVIIDEPLMLVAMHNYFLDEKKITGNMLDTLYALNNPSTGNWWEHLFPLEIKDLWEKHEGKLDQFELFHDLDLTQNLEALKSKKSRIMEGSIFYLDGAPMPPVVIYKANKNYTCHDYLASDVPGCMFLVAEHAAGCDLMFRIQFEDHTIVWVSVQLKLRKILPNAYDAVCKAEPSPKYTCRGEMLCLLVAYPASVNHPPVEKQKIDGQTRSVVTVDRKNAHKFISLDHLKNLDILKVEERMIF</sequence>
<feature type="signal peptide" evidence="1">
    <location>
        <begin position="1"/>
        <end position="17"/>
    </location>
</feature>